<feature type="transmembrane region" description="Helical" evidence="1">
    <location>
        <begin position="213"/>
        <end position="230"/>
    </location>
</feature>
<name>A0A1F7VGY6_9BACT</name>
<feature type="transmembrane region" description="Helical" evidence="1">
    <location>
        <begin position="178"/>
        <end position="201"/>
    </location>
</feature>
<feature type="transmembrane region" description="Helical" evidence="1">
    <location>
        <begin position="54"/>
        <end position="73"/>
    </location>
</feature>
<feature type="transmembrane region" description="Helical" evidence="1">
    <location>
        <begin position="20"/>
        <end position="42"/>
    </location>
</feature>
<comment type="caution">
    <text evidence="2">The sequence shown here is derived from an EMBL/GenBank/DDBJ whole genome shotgun (WGS) entry which is preliminary data.</text>
</comment>
<sequence>MFVSAAVIGWVTTALVGHPFMGLTAFGAIALMGCVNAGAAYCQWRAVEISQSRTAVFTWADDLIAMGLGYAILSEQRYLTPTLVLGVVICVGCAVAMAFHKRAGSDEKSSRASPFALLGWVAAYSVIWGVAALVMRIYGLRATSIFWFATAWYTGAVLGALVIRYTSSEKEQGEPLTLKGLAGVFVLSTTIWAALALKYWASMLAPITVTQPVFQVSELVFPVLVGLFIFKEHQTLSHQGKLLLALATAGGIVIAFSY</sequence>
<accession>A0A1F7VGY6</accession>
<feature type="transmembrane region" description="Helical" evidence="1">
    <location>
        <begin position="242"/>
        <end position="257"/>
    </location>
</feature>
<evidence type="ECO:0000256" key="1">
    <source>
        <dbReference type="SAM" id="Phobius"/>
    </source>
</evidence>
<organism evidence="2 3">
    <name type="scientific">Candidatus Uhrbacteria bacterium RIFCSPLOWO2_02_FULL_53_10</name>
    <dbReference type="NCBI Taxonomy" id="1802411"/>
    <lineage>
        <taxon>Bacteria</taxon>
        <taxon>Candidatus Uhriibacteriota</taxon>
    </lineage>
</organism>
<evidence type="ECO:0008006" key="4">
    <source>
        <dbReference type="Google" id="ProtNLM"/>
    </source>
</evidence>
<dbReference type="AlphaFoldDB" id="A0A1F7VGY6"/>
<keyword evidence="1" id="KW-0812">Transmembrane</keyword>
<feature type="transmembrane region" description="Helical" evidence="1">
    <location>
        <begin position="79"/>
        <end position="100"/>
    </location>
</feature>
<dbReference type="Proteomes" id="UP000177574">
    <property type="component" value="Unassembled WGS sequence"/>
</dbReference>
<proteinExistence type="predicted"/>
<reference evidence="2 3" key="1">
    <citation type="journal article" date="2016" name="Nat. Commun.">
        <title>Thousands of microbial genomes shed light on interconnected biogeochemical processes in an aquifer system.</title>
        <authorList>
            <person name="Anantharaman K."/>
            <person name="Brown C.T."/>
            <person name="Hug L.A."/>
            <person name="Sharon I."/>
            <person name="Castelle C.J."/>
            <person name="Probst A.J."/>
            <person name="Thomas B.C."/>
            <person name="Singh A."/>
            <person name="Wilkins M.J."/>
            <person name="Karaoz U."/>
            <person name="Brodie E.L."/>
            <person name="Williams K.H."/>
            <person name="Hubbard S.S."/>
            <person name="Banfield J.F."/>
        </authorList>
    </citation>
    <scope>NUCLEOTIDE SEQUENCE [LARGE SCALE GENOMIC DNA]</scope>
</reference>
<evidence type="ECO:0000313" key="3">
    <source>
        <dbReference type="Proteomes" id="UP000177574"/>
    </source>
</evidence>
<evidence type="ECO:0000313" key="2">
    <source>
        <dbReference type="EMBL" id="OGL89762.1"/>
    </source>
</evidence>
<keyword evidence="1" id="KW-1133">Transmembrane helix</keyword>
<dbReference type="EMBL" id="MGET01000025">
    <property type="protein sequence ID" value="OGL89762.1"/>
    <property type="molecule type" value="Genomic_DNA"/>
</dbReference>
<keyword evidence="1" id="KW-0472">Membrane</keyword>
<feature type="transmembrane region" description="Helical" evidence="1">
    <location>
        <begin position="112"/>
        <end position="139"/>
    </location>
</feature>
<protein>
    <recommendedName>
        <fullName evidence="4">EamA domain-containing protein</fullName>
    </recommendedName>
</protein>
<gene>
    <name evidence="2" type="ORF">A3I45_04060</name>
</gene>
<feature type="transmembrane region" description="Helical" evidence="1">
    <location>
        <begin position="145"/>
        <end position="166"/>
    </location>
</feature>